<accession>A0A7X1Z7R7</accession>
<evidence type="ECO:0000256" key="4">
    <source>
        <dbReference type="ARBA" id="ARBA00022605"/>
    </source>
</evidence>
<keyword evidence="5 9" id="KW-0057">Aromatic amino acid biosynthesis</keyword>
<comment type="pathway">
    <text evidence="1 9">Amino-acid biosynthesis; L-phenylalanine biosynthesis; phenylpyruvate from prephenate: step 1/1.</text>
</comment>
<feature type="domain" description="Prephenate dehydratase" evidence="10">
    <location>
        <begin position="2"/>
        <end position="178"/>
    </location>
</feature>
<evidence type="ECO:0000256" key="7">
    <source>
        <dbReference type="ARBA" id="ARBA00023239"/>
    </source>
</evidence>
<dbReference type="SUPFAM" id="SSF53850">
    <property type="entry name" value="Periplasmic binding protein-like II"/>
    <property type="match status" value="1"/>
</dbReference>
<comment type="catalytic activity">
    <reaction evidence="8 9">
        <text>prephenate + H(+) = 3-phenylpyruvate + CO2 + H2O</text>
        <dbReference type="Rhea" id="RHEA:21648"/>
        <dbReference type="ChEBI" id="CHEBI:15377"/>
        <dbReference type="ChEBI" id="CHEBI:15378"/>
        <dbReference type="ChEBI" id="CHEBI:16526"/>
        <dbReference type="ChEBI" id="CHEBI:18005"/>
        <dbReference type="ChEBI" id="CHEBI:29934"/>
        <dbReference type="EC" id="4.2.1.51"/>
    </reaction>
</comment>
<name>A0A7X1Z7R7_9LACT</name>
<dbReference type="UniPathway" id="UPA00121">
    <property type="reaction ID" value="UER00345"/>
</dbReference>
<dbReference type="OrthoDB" id="9802281at2"/>
<dbReference type="InterPro" id="IPR001086">
    <property type="entry name" value="Preph_deHydtase"/>
</dbReference>
<dbReference type="EMBL" id="WITJ01000006">
    <property type="protein sequence ID" value="MQW39380.1"/>
    <property type="molecule type" value="Genomic_DNA"/>
</dbReference>
<evidence type="ECO:0000256" key="6">
    <source>
        <dbReference type="ARBA" id="ARBA00023222"/>
    </source>
</evidence>
<keyword evidence="4 9" id="KW-0028">Amino-acid biosynthesis</keyword>
<dbReference type="PANTHER" id="PTHR21022:SF19">
    <property type="entry name" value="PREPHENATE DEHYDRATASE-RELATED"/>
    <property type="match status" value="1"/>
</dbReference>
<proteinExistence type="predicted"/>
<evidence type="ECO:0000259" key="11">
    <source>
        <dbReference type="PROSITE" id="PS51671"/>
    </source>
</evidence>
<dbReference type="EC" id="4.2.1.51" evidence="2 9"/>
<dbReference type="GO" id="GO:0004664">
    <property type="term" value="F:prephenate dehydratase activity"/>
    <property type="evidence" value="ECO:0007669"/>
    <property type="project" value="UniProtKB-UniRule"/>
</dbReference>
<sequence length="274" mass="29978">MEVAYLGPIGSFSYRAVKLAFPDAKLTPVATLVDVIEAYEEGRVDLALVPIENSIEGPVNLTIDQLFHQSSAHVVAEIVLPIVQNLLVVDAKRAPEKIFSHPQALAQTREYLSEHFPQASSVPVASTALAAEIVQQHPTLAYAAVANLDAADFYGLVPLAKGIQDVAQNNTRFWVLGEKQPHIALPSTAQKVTLALTLPENLPGALHKAISTFAWRGIDMTKIESRPLKTVLGQYFFIIDLVSNDNIKYACKEMESLGITVRNLGKYCIYEGEK</sequence>
<protein>
    <recommendedName>
        <fullName evidence="3 9">Prephenate dehydratase</fullName>
        <shortName evidence="9">PDT</shortName>
        <ecNumber evidence="2 9">4.2.1.51</ecNumber>
    </recommendedName>
</protein>
<keyword evidence="7 9" id="KW-0456">Lyase</keyword>
<evidence type="ECO:0000313" key="13">
    <source>
        <dbReference type="Proteomes" id="UP000439550"/>
    </source>
</evidence>
<keyword evidence="6 9" id="KW-0584">Phenylalanine biosynthesis</keyword>
<dbReference type="Pfam" id="PF00800">
    <property type="entry name" value="PDT"/>
    <property type="match status" value="1"/>
</dbReference>
<dbReference type="CDD" id="cd13633">
    <property type="entry name" value="PBP2_Sa-PDT_like"/>
    <property type="match status" value="1"/>
</dbReference>
<dbReference type="SUPFAM" id="SSF55021">
    <property type="entry name" value="ACT-like"/>
    <property type="match status" value="1"/>
</dbReference>
<dbReference type="PROSITE" id="PS51171">
    <property type="entry name" value="PREPHENATE_DEHYDR_3"/>
    <property type="match status" value="1"/>
</dbReference>
<dbReference type="InterPro" id="IPR018528">
    <property type="entry name" value="Preph_deHydtase_CS"/>
</dbReference>
<keyword evidence="13" id="KW-1185">Reference proteome</keyword>
<dbReference type="PROSITE" id="PS51671">
    <property type="entry name" value="ACT"/>
    <property type="match status" value="1"/>
</dbReference>
<dbReference type="CDD" id="cd04905">
    <property type="entry name" value="ACT_CM-PDT"/>
    <property type="match status" value="1"/>
</dbReference>
<dbReference type="InterPro" id="IPR045865">
    <property type="entry name" value="ACT-like_dom_sf"/>
</dbReference>
<organism evidence="12 13">
    <name type="scientific">Lactococcus hircilactis</name>
    <dbReference type="NCBI Taxonomy" id="1494462"/>
    <lineage>
        <taxon>Bacteria</taxon>
        <taxon>Bacillati</taxon>
        <taxon>Bacillota</taxon>
        <taxon>Bacilli</taxon>
        <taxon>Lactobacillales</taxon>
        <taxon>Streptococcaceae</taxon>
        <taxon>Lactococcus</taxon>
    </lineage>
</organism>
<reference evidence="12 13" key="1">
    <citation type="submission" date="2019-10" db="EMBL/GenBank/DDBJ databases">
        <authorList>
            <person name="Dong K."/>
        </authorList>
    </citation>
    <scope>NUCLEOTIDE SEQUENCE [LARGE SCALE GENOMIC DNA]</scope>
    <source>
        <strain evidence="12 13">DSM 28960</strain>
    </source>
</reference>
<dbReference type="PROSITE" id="PS00857">
    <property type="entry name" value="PREPHENATE_DEHYDR_1"/>
    <property type="match status" value="1"/>
</dbReference>
<dbReference type="GO" id="GO:0009094">
    <property type="term" value="P:L-phenylalanine biosynthetic process"/>
    <property type="evidence" value="ECO:0007669"/>
    <property type="project" value="UniProtKB-UniPathway"/>
</dbReference>
<dbReference type="Gene3D" id="3.40.190.10">
    <property type="entry name" value="Periplasmic binding protein-like II"/>
    <property type="match status" value="2"/>
</dbReference>
<dbReference type="GO" id="GO:0005737">
    <property type="term" value="C:cytoplasm"/>
    <property type="evidence" value="ECO:0007669"/>
    <property type="project" value="TreeGrafter"/>
</dbReference>
<evidence type="ECO:0000256" key="2">
    <source>
        <dbReference type="ARBA" id="ARBA00013147"/>
    </source>
</evidence>
<dbReference type="NCBIfam" id="NF008865">
    <property type="entry name" value="PRK11898.1"/>
    <property type="match status" value="1"/>
</dbReference>
<evidence type="ECO:0000313" key="12">
    <source>
        <dbReference type="EMBL" id="MQW39380.1"/>
    </source>
</evidence>
<evidence type="ECO:0000256" key="9">
    <source>
        <dbReference type="RuleBase" id="RU361254"/>
    </source>
</evidence>
<evidence type="ECO:0000259" key="10">
    <source>
        <dbReference type="PROSITE" id="PS51171"/>
    </source>
</evidence>
<dbReference type="Proteomes" id="UP000439550">
    <property type="component" value="Unassembled WGS sequence"/>
</dbReference>
<dbReference type="PANTHER" id="PTHR21022">
    <property type="entry name" value="PREPHENATE DEHYDRATASE P PROTEIN"/>
    <property type="match status" value="1"/>
</dbReference>
<gene>
    <name evidence="9 12" type="primary">pheA</name>
    <name evidence="12" type="ORF">GHI93_05425</name>
</gene>
<evidence type="ECO:0000256" key="8">
    <source>
        <dbReference type="ARBA" id="ARBA00047848"/>
    </source>
</evidence>
<comment type="caution">
    <text evidence="12">The sequence shown here is derived from an EMBL/GenBank/DDBJ whole genome shotgun (WGS) entry which is preliminary data.</text>
</comment>
<feature type="domain" description="ACT" evidence="11">
    <location>
        <begin position="194"/>
        <end position="266"/>
    </location>
</feature>
<evidence type="ECO:0000256" key="5">
    <source>
        <dbReference type="ARBA" id="ARBA00023141"/>
    </source>
</evidence>
<dbReference type="PROSITE" id="PS00858">
    <property type="entry name" value="PREPHENATE_DEHYDR_2"/>
    <property type="match status" value="1"/>
</dbReference>
<dbReference type="InterPro" id="IPR002912">
    <property type="entry name" value="ACT_dom"/>
</dbReference>
<evidence type="ECO:0000256" key="1">
    <source>
        <dbReference type="ARBA" id="ARBA00004741"/>
    </source>
</evidence>
<dbReference type="RefSeq" id="WP_153496056.1">
    <property type="nucleotide sequence ID" value="NZ_CBCRWP010000003.1"/>
</dbReference>
<dbReference type="FunFam" id="3.40.190.10:FF:000064">
    <property type="entry name" value="Prephenate dehydratase"/>
    <property type="match status" value="1"/>
</dbReference>
<evidence type="ECO:0000256" key="3">
    <source>
        <dbReference type="ARBA" id="ARBA00021872"/>
    </source>
</evidence>
<dbReference type="Gene3D" id="3.30.70.260">
    <property type="match status" value="1"/>
</dbReference>
<dbReference type="AlphaFoldDB" id="A0A7X1Z7R7"/>